<dbReference type="EMBL" id="FMAE01000004">
    <property type="protein sequence ID" value="SCB30319.1"/>
    <property type="molecule type" value="Genomic_DNA"/>
</dbReference>
<reference evidence="2 3" key="1">
    <citation type="submission" date="2016-08" db="EMBL/GenBank/DDBJ databases">
        <authorList>
            <person name="Seilhamer J.J."/>
        </authorList>
    </citation>
    <scope>NUCLEOTIDE SEQUENCE [LARGE SCALE GENOMIC DNA]</scope>
    <source>
        <strain evidence="2 3">CCBAU 10071</strain>
    </source>
</reference>
<sequence>MSIIESKFEIGSEVWKRFGPGSQQQRGYAWESGRSSPTVGATPSAT</sequence>
<evidence type="ECO:0000256" key="1">
    <source>
        <dbReference type="SAM" id="MobiDB-lite"/>
    </source>
</evidence>
<proteinExistence type="predicted"/>
<dbReference type="Proteomes" id="UP000183174">
    <property type="component" value="Unassembled WGS sequence"/>
</dbReference>
<organism evidence="2 3">
    <name type="scientific">Bradyrhizobium yuanmingense</name>
    <dbReference type="NCBI Taxonomy" id="108015"/>
    <lineage>
        <taxon>Bacteria</taxon>
        <taxon>Pseudomonadati</taxon>
        <taxon>Pseudomonadota</taxon>
        <taxon>Alphaproteobacteria</taxon>
        <taxon>Hyphomicrobiales</taxon>
        <taxon>Nitrobacteraceae</taxon>
        <taxon>Bradyrhizobium</taxon>
    </lineage>
</organism>
<gene>
    <name evidence="2" type="ORF">GA0061099_1004447</name>
</gene>
<accession>A0A1C3VRJ0</accession>
<evidence type="ECO:0000313" key="2">
    <source>
        <dbReference type="EMBL" id="SCB30319.1"/>
    </source>
</evidence>
<feature type="region of interest" description="Disordered" evidence="1">
    <location>
        <begin position="18"/>
        <end position="46"/>
    </location>
</feature>
<protein>
    <submittedName>
        <fullName evidence="2">Uncharacterized protein</fullName>
    </submittedName>
</protein>
<dbReference type="AlphaFoldDB" id="A0A1C3VRJ0"/>
<feature type="compositionally biased region" description="Polar residues" evidence="1">
    <location>
        <begin position="33"/>
        <end position="46"/>
    </location>
</feature>
<evidence type="ECO:0000313" key="3">
    <source>
        <dbReference type="Proteomes" id="UP000183174"/>
    </source>
</evidence>
<name>A0A1C3VRJ0_9BRAD</name>